<dbReference type="UniPathway" id="UPA00251">
    <property type="reaction ID" value="UER00324"/>
</dbReference>
<name>A7HQK2_PARL1</name>
<proteinExistence type="inferred from homology"/>
<evidence type="ECO:0000256" key="10">
    <source>
        <dbReference type="ARBA" id="ARBA00023002"/>
    </source>
</evidence>
<evidence type="ECO:0000256" key="4">
    <source>
        <dbReference type="ARBA" id="ARBA00017504"/>
    </source>
</evidence>
<comment type="subcellular location">
    <subcellularLocation>
        <location evidence="1">Cell membrane</location>
        <topology evidence="1">Multi-pass membrane protein</topology>
    </subcellularLocation>
</comment>
<dbReference type="PIRSF" id="PIRSF004638">
    <property type="entry name" value="UCP004638"/>
    <property type="match status" value="1"/>
</dbReference>
<evidence type="ECO:0000256" key="9">
    <source>
        <dbReference type="ARBA" id="ARBA00022989"/>
    </source>
</evidence>
<evidence type="ECO:0000256" key="2">
    <source>
        <dbReference type="ARBA" id="ARBA00005073"/>
    </source>
</evidence>
<evidence type="ECO:0000256" key="6">
    <source>
        <dbReference type="ARBA" id="ARBA00022617"/>
    </source>
</evidence>
<evidence type="ECO:0000256" key="7">
    <source>
        <dbReference type="ARBA" id="ARBA00022692"/>
    </source>
</evidence>
<feature type="transmembrane region" description="Helical" evidence="15">
    <location>
        <begin position="48"/>
        <end position="71"/>
    </location>
</feature>
<gene>
    <name evidence="16" type="ordered locus">Plav_0562</name>
</gene>
<dbReference type="PANTHER" id="PTHR40255:SF1">
    <property type="entry name" value="PROTOPORPHYRINOGEN IX OXIDASE"/>
    <property type="match status" value="1"/>
</dbReference>
<reference evidence="16 17" key="1">
    <citation type="journal article" date="2011" name="Stand. Genomic Sci.">
        <title>Complete genome sequence of Parvibaculum lavamentivorans type strain (DS-1(T)).</title>
        <authorList>
            <person name="Schleheck D."/>
            <person name="Weiss M."/>
            <person name="Pitluck S."/>
            <person name="Bruce D."/>
            <person name="Land M.L."/>
            <person name="Han S."/>
            <person name="Saunders E."/>
            <person name="Tapia R."/>
            <person name="Detter C."/>
            <person name="Brettin T."/>
            <person name="Han J."/>
            <person name="Woyke T."/>
            <person name="Goodwin L."/>
            <person name="Pennacchio L."/>
            <person name="Nolan M."/>
            <person name="Cook A.M."/>
            <person name="Kjelleberg S."/>
            <person name="Thomas T."/>
        </authorList>
    </citation>
    <scope>NUCLEOTIDE SEQUENCE [LARGE SCALE GENOMIC DNA]</scope>
    <source>
        <strain evidence="17">DS-1 / DSM 13023 / NCIMB 13966</strain>
    </source>
</reference>
<dbReference type="InterPro" id="IPR005265">
    <property type="entry name" value="HemJ-like"/>
</dbReference>
<feature type="transmembrane region" description="Helical" evidence="15">
    <location>
        <begin position="83"/>
        <end position="105"/>
    </location>
</feature>
<dbReference type="GO" id="GO:0006782">
    <property type="term" value="P:protoporphyrinogen IX biosynthetic process"/>
    <property type="evidence" value="ECO:0007669"/>
    <property type="project" value="UniProtKB-UniRule"/>
</dbReference>
<evidence type="ECO:0000256" key="12">
    <source>
        <dbReference type="ARBA" id="ARBA00023136"/>
    </source>
</evidence>
<sequence>MIVWLKIIHISTVAVWMAGLVSLPGLYVQRAHVVDKDALYRLQRMVRFVYVAMISPAAFLAVGSGIGLIFAREVFTPWMAAKLALVGALVVAHTLAGLVIIRLFGEGEVYPVWRFLVATGLVMALMAGVLFLVLAKPDFDFAALLPESMSEPGALKRILEPLNPWATP</sequence>
<evidence type="ECO:0000256" key="5">
    <source>
        <dbReference type="ARBA" id="ARBA00022475"/>
    </source>
</evidence>
<evidence type="ECO:0000256" key="11">
    <source>
        <dbReference type="ARBA" id="ARBA00023004"/>
    </source>
</evidence>
<accession>A7HQK2</accession>
<evidence type="ECO:0000256" key="1">
    <source>
        <dbReference type="ARBA" id="ARBA00004651"/>
    </source>
</evidence>
<dbReference type="HOGENOM" id="CLU_125006_3_0_5"/>
<protein>
    <recommendedName>
        <fullName evidence="4 14">Protoporphyrinogen IX oxidase</fullName>
        <ecNumber evidence="14">1.3.99.-</ecNumber>
    </recommendedName>
</protein>
<keyword evidence="5 14" id="KW-1003">Cell membrane</keyword>
<dbReference type="eggNOG" id="COG1981">
    <property type="taxonomic scope" value="Bacteria"/>
</dbReference>
<evidence type="ECO:0000256" key="8">
    <source>
        <dbReference type="ARBA" id="ARBA00022723"/>
    </source>
</evidence>
<evidence type="ECO:0000313" key="16">
    <source>
        <dbReference type="EMBL" id="ABS62185.1"/>
    </source>
</evidence>
<keyword evidence="7 15" id="KW-0812">Transmembrane</keyword>
<evidence type="ECO:0000256" key="15">
    <source>
        <dbReference type="SAM" id="Phobius"/>
    </source>
</evidence>
<evidence type="ECO:0000256" key="3">
    <source>
        <dbReference type="ARBA" id="ARBA00006501"/>
    </source>
</evidence>
<keyword evidence="10" id="KW-0560">Oxidoreductase</keyword>
<dbReference type="KEGG" id="pla:Plav_0562"/>
<comment type="catalytic activity">
    <reaction evidence="13 14">
        <text>protoporphyrinogen IX + 3 A = protoporphyrin IX + 3 AH2</text>
        <dbReference type="Rhea" id="RHEA:62000"/>
        <dbReference type="ChEBI" id="CHEBI:13193"/>
        <dbReference type="ChEBI" id="CHEBI:17499"/>
        <dbReference type="ChEBI" id="CHEBI:57306"/>
        <dbReference type="ChEBI" id="CHEBI:57307"/>
    </reaction>
</comment>
<dbReference type="RefSeq" id="WP_011995476.1">
    <property type="nucleotide sequence ID" value="NC_009719.1"/>
</dbReference>
<feature type="transmembrane region" description="Helical" evidence="15">
    <location>
        <begin position="111"/>
        <end position="135"/>
    </location>
</feature>
<dbReference type="GO" id="GO:0005886">
    <property type="term" value="C:plasma membrane"/>
    <property type="evidence" value="ECO:0007669"/>
    <property type="project" value="UniProtKB-SubCell"/>
</dbReference>
<organism evidence="16 17">
    <name type="scientific">Parvibaculum lavamentivorans (strain DS-1 / DSM 13023 / NCIMB 13966)</name>
    <dbReference type="NCBI Taxonomy" id="402881"/>
    <lineage>
        <taxon>Bacteria</taxon>
        <taxon>Pseudomonadati</taxon>
        <taxon>Pseudomonadota</taxon>
        <taxon>Alphaproteobacteria</taxon>
        <taxon>Hyphomicrobiales</taxon>
        <taxon>Parvibaculaceae</taxon>
        <taxon>Parvibaculum</taxon>
    </lineage>
</organism>
<dbReference type="AlphaFoldDB" id="A7HQK2"/>
<keyword evidence="6 14" id="KW-0349">Heme</keyword>
<dbReference type="GO" id="GO:0046872">
    <property type="term" value="F:metal ion binding"/>
    <property type="evidence" value="ECO:0007669"/>
    <property type="project" value="UniProtKB-UniRule"/>
</dbReference>
<evidence type="ECO:0000256" key="14">
    <source>
        <dbReference type="PIRNR" id="PIRNR004638"/>
    </source>
</evidence>
<feature type="transmembrane region" description="Helical" evidence="15">
    <location>
        <begin position="7"/>
        <end position="28"/>
    </location>
</feature>
<evidence type="ECO:0000313" key="17">
    <source>
        <dbReference type="Proteomes" id="UP000006377"/>
    </source>
</evidence>
<dbReference type="GO" id="GO:0070818">
    <property type="term" value="F:protoporphyrinogen oxidase activity"/>
    <property type="evidence" value="ECO:0007669"/>
    <property type="project" value="UniProtKB-UniRule"/>
</dbReference>
<dbReference type="Proteomes" id="UP000006377">
    <property type="component" value="Chromosome"/>
</dbReference>
<keyword evidence="9 15" id="KW-1133">Transmembrane helix</keyword>
<comment type="similarity">
    <text evidence="3 14">Belongs to the HemJ family.</text>
</comment>
<comment type="cofactor">
    <cofactor evidence="14">
        <name>heme b</name>
        <dbReference type="ChEBI" id="CHEBI:60344"/>
    </cofactor>
    <text evidence="14">Binds 1 heme b (iron(II)-protoporphyrin IX) group per subunit.</text>
</comment>
<comment type="pathway">
    <text evidence="2 14">Porphyrin-containing compound metabolism; protoporphyrin-IX biosynthesis; protoporphyrin-IX from protoporphyrinogen-IX: step 1/1.</text>
</comment>
<dbReference type="STRING" id="402881.Plav_0562"/>
<dbReference type="Pfam" id="PF03653">
    <property type="entry name" value="UPF0093"/>
    <property type="match status" value="1"/>
</dbReference>
<dbReference type="EMBL" id="CP000774">
    <property type="protein sequence ID" value="ABS62185.1"/>
    <property type="molecule type" value="Genomic_DNA"/>
</dbReference>
<comment type="function">
    <text evidence="14">Catalyzes the oxidation of protoporphyrinogen IX to protoporphyrin IX.</text>
</comment>
<keyword evidence="8 14" id="KW-0479">Metal-binding</keyword>
<dbReference type="PANTHER" id="PTHR40255">
    <property type="entry name" value="UPF0093 MEMBRANE PROTEIN SLR1790"/>
    <property type="match status" value="1"/>
</dbReference>
<keyword evidence="17" id="KW-1185">Reference proteome</keyword>
<keyword evidence="11 14" id="KW-0408">Iron</keyword>
<dbReference type="EC" id="1.3.99.-" evidence="14"/>
<evidence type="ECO:0000256" key="13">
    <source>
        <dbReference type="ARBA" id="ARBA00048390"/>
    </source>
</evidence>
<dbReference type="OrthoDB" id="7570050at2"/>
<keyword evidence="12 14" id="KW-0472">Membrane</keyword>